<dbReference type="SMART" id="SM00220">
    <property type="entry name" value="S_TKc"/>
    <property type="match status" value="1"/>
</dbReference>
<dbReference type="GeneTree" id="ENSGT00940000153424"/>
<keyword evidence="3" id="KW-0547">Nucleotide-binding</keyword>
<dbReference type="Gene3D" id="3.30.200.20">
    <property type="entry name" value="Phosphorylase Kinase, domain 1"/>
    <property type="match status" value="1"/>
</dbReference>
<dbReference type="GO" id="GO:0005737">
    <property type="term" value="C:cytoplasm"/>
    <property type="evidence" value="ECO:0007669"/>
    <property type="project" value="TreeGrafter"/>
</dbReference>
<accession>A0A8C4NGR6</accession>
<proteinExistence type="predicted"/>
<evidence type="ECO:0000256" key="4">
    <source>
        <dbReference type="ARBA" id="ARBA00022777"/>
    </source>
</evidence>
<keyword evidence="2" id="KW-0808">Transferase</keyword>
<organism evidence="7 8">
    <name type="scientific">Eptatretus burgeri</name>
    <name type="common">Inshore hagfish</name>
    <dbReference type="NCBI Taxonomy" id="7764"/>
    <lineage>
        <taxon>Eukaryota</taxon>
        <taxon>Metazoa</taxon>
        <taxon>Chordata</taxon>
        <taxon>Craniata</taxon>
        <taxon>Vertebrata</taxon>
        <taxon>Cyclostomata</taxon>
        <taxon>Myxini</taxon>
        <taxon>Myxiniformes</taxon>
        <taxon>Myxinidae</taxon>
        <taxon>Eptatretinae</taxon>
        <taxon>Eptatretus</taxon>
    </lineage>
</organism>
<feature type="domain" description="Protein kinase" evidence="6">
    <location>
        <begin position="17"/>
        <end position="270"/>
    </location>
</feature>
<dbReference type="OMA" id="HEECKRE"/>
<dbReference type="PANTHER" id="PTHR24342">
    <property type="entry name" value="SERINE/THREONINE-PROTEIN KINASE 17"/>
    <property type="match status" value="1"/>
</dbReference>
<evidence type="ECO:0000259" key="6">
    <source>
        <dbReference type="PROSITE" id="PS50011"/>
    </source>
</evidence>
<evidence type="ECO:0000256" key="5">
    <source>
        <dbReference type="ARBA" id="ARBA00022840"/>
    </source>
</evidence>
<evidence type="ECO:0000256" key="3">
    <source>
        <dbReference type="ARBA" id="ARBA00022741"/>
    </source>
</evidence>
<dbReference type="GO" id="GO:0005524">
    <property type="term" value="F:ATP binding"/>
    <property type="evidence" value="ECO:0007669"/>
    <property type="project" value="UniProtKB-KW"/>
</dbReference>
<evidence type="ECO:0000256" key="2">
    <source>
        <dbReference type="ARBA" id="ARBA00022679"/>
    </source>
</evidence>
<sequence length="383" mass="43372">MKPQNSYIWHEDFEKIKEDNYKMKIGQFAVVRRCQEHHGGTEYAAKFVRKRRHAGGRRGLTREDIAREVDILREVQHPNIVYLHEVFEAKDIVVLIFELVSGGELFDFLAQKESLNEQEATGFLKQMLEGVVYLHSCSIVHLDLKPENIMLLQRSNPRPQIKLIDFGLARRLTDIVEFKSICGTAEFVAPEVVNYEPLSLKADMWLSGASPFLGDSNQETLCNISAVNFSFDEEYFGQTSELAKSFIERLLVKQPKKRMTAQEALSHQWIQVGLSGNSAKICKVPLFIYLFIHCNCKCGGNFLTPPILRHSSPLPPPHWSDIAISTQITGKVTITLYLWGGGDSPLIGPLFAKRKATLYRYPECAGPREVISLISSSAAVFVW</sequence>
<keyword evidence="4" id="KW-0418">Kinase</keyword>
<dbReference type="Pfam" id="PF00069">
    <property type="entry name" value="Pkinase"/>
    <property type="match status" value="1"/>
</dbReference>
<dbReference type="PROSITE" id="PS00108">
    <property type="entry name" value="PROTEIN_KINASE_ST"/>
    <property type="match status" value="1"/>
</dbReference>
<evidence type="ECO:0000313" key="8">
    <source>
        <dbReference type="Proteomes" id="UP000694388"/>
    </source>
</evidence>
<evidence type="ECO:0000256" key="1">
    <source>
        <dbReference type="ARBA" id="ARBA00022527"/>
    </source>
</evidence>
<reference evidence="7" key="2">
    <citation type="submission" date="2025-09" db="UniProtKB">
        <authorList>
            <consortium name="Ensembl"/>
        </authorList>
    </citation>
    <scope>IDENTIFICATION</scope>
</reference>
<keyword evidence="5" id="KW-0067">ATP-binding</keyword>
<dbReference type="AlphaFoldDB" id="A0A8C4NGR6"/>
<dbReference type="InterPro" id="IPR008271">
    <property type="entry name" value="Ser/Thr_kinase_AS"/>
</dbReference>
<name>A0A8C4NGR6_EPTBU</name>
<dbReference type="Gene3D" id="1.10.510.10">
    <property type="entry name" value="Transferase(Phosphotransferase) domain 1"/>
    <property type="match status" value="1"/>
</dbReference>
<keyword evidence="8" id="KW-1185">Reference proteome</keyword>
<dbReference type="SUPFAM" id="SSF56112">
    <property type="entry name" value="Protein kinase-like (PK-like)"/>
    <property type="match status" value="1"/>
</dbReference>
<dbReference type="PROSITE" id="PS50011">
    <property type="entry name" value="PROTEIN_KINASE_DOM"/>
    <property type="match status" value="1"/>
</dbReference>
<protein>
    <recommendedName>
        <fullName evidence="6">Protein kinase domain-containing protein</fullName>
    </recommendedName>
</protein>
<dbReference type="InterPro" id="IPR011009">
    <property type="entry name" value="Kinase-like_dom_sf"/>
</dbReference>
<dbReference type="Proteomes" id="UP000694388">
    <property type="component" value="Unplaced"/>
</dbReference>
<reference evidence="7" key="1">
    <citation type="submission" date="2025-08" db="UniProtKB">
        <authorList>
            <consortium name="Ensembl"/>
        </authorList>
    </citation>
    <scope>IDENTIFICATION</scope>
</reference>
<dbReference type="GO" id="GO:0004674">
    <property type="term" value="F:protein serine/threonine kinase activity"/>
    <property type="evidence" value="ECO:0007669"/>
    <property type="project" value="UniProtKB-KW"/>
</dbReference>
<dbReference type="GO" id="GO:0005634">
    <property type="term" value="C:nucleus"/>
    <property type="evidence" value="ECO:0007669"/>
    <property type="project" value="TreeGrafter"/>
</dbReference>
<dbReference type="GO" id="GO:0043065">
    <property type="term" value="P:positive regulation of apoptotic process"/>
    <property type="evidence" value="ECO:0007669"/>
    <property type="project" value="TreeGrafter"/>
</dbReference>
<dbReference type="Ensembl" id="ENSEBUT00000007947.1">
    <property type="protein sequence ID" value="ENSEBUP00000007464.1"/>
    <property type="gene ID" value="ENSEBUG00000004869.1"/>
</dbReference>
<dbReference type="InterPro" id="IPR000719">
    <property type="entry name" value="Prot_kinase_dom"/>
</dbReference>
<keyword evidence="1" id="KW-0723">Serine/threonine-protein kinase</keyword>
<evidence type="ECO:0000313" key="7">
    <source>
        <dbReference type="Ensembl" id="ENSEBUP00000007464.1"/>
    </source>
</evidence>
<dbReference type="PANTHER" id="PTHR24342:SF19">
    <property type="entry name" value="PROTEIN KINASE DOMAIN-CONTAINING PROTEIN"/>
    <property type="match status" value="1"/>
</dbReference>
<dbReference type="GO" id="GO:0035556">
    <property type="term" value="P:intracellular signal transduction"/>
    <property type="evidence" value="ECO:0007669"/>
    <property type="project" value="TreeGrafter"/>
</dbReference>